<evidence type="ECO:0000256" key="9">
    <source>
        <dbReference type="SAM" id="MobiDB-lite"/>
    </source>
</evidence>
<gene>
    <name evidence="13" type="ORF">WMY93_031013</name>
</gene>
<dbReference type="EMBL" id="JBBPFD010000530">
    <property type="protein sequence ID" value="KAK7878383.1"/>
    <property type="molecule type" value="Genomic_DNA"/>
</dbReference>
<evidence type="ECO:0000256" key="8">
    <source>
        <dbReference type="ARBA" id="ARBA00023180"/>
    </source>
</evidence>
<evidence type="ECO:0000256" key="1">
    <source>
        <dbReference type="ARBA" id="ARBA00004251"/>
    </source>
</evidence>
<dbReference type="PROSITE" id="PS52010">
    <property type="entry name" value="COLLECTRIN_LIKE"/>
    <property type="match status" value="1"/>
</dbReference>
<dbReference type="PANTHER" id="PTHR46884">
    <property type="entry name" value="COLLECTRIN"/>
    <property type="match status" value="1"/>
</dbReference>
<dbReference type="GO" id="GO:0070062">
    <property type="term" value="C:extracellular exosome"/>
    <property type="evidence" value="ECO:0007669"/>
    <property type="project" value="TreeGrafter"/>
</dbReference>
<feature type="compositionally biased region" description="Basic and acidic residues" evidence="9">
    <location>
        <begin position="205"/>
        <end position="214"/>
    </location>
</feature>
<keyword evidence="5 11" id="KW-0732">Signal</keyword>
<dbReference type="Pfam" id="PF16959">
    <property type="entry name" value="Collectrin"/>
    <property type="match status" value="1"/>
</dbReference>
<feature type="transmembrane region" description="Helical" evidence="10">
    <location>
        <begin position="147"/>
        <end position="171"/>
    </location>
</feature>
<evidence type="ECO:0000256" key="7">
    <source>
        <dbReference type="ARBA" id="ARBA00023136"/>
    </source>
</evidence>
<comment type="subcellular location">
    <subcellularLocation>
        <location evidence="1">Cell membrane</location>
        <topology evidence="1">Single-pass type I membrane protein</topology>
    </subcellularLocation>
</comment>
<feature type="region of interest" description="Disordered" evidence="9">
    <location>
        <begin position="178"/>
        <end position="214"/>
    </location>
</feature>
<reference evidence="14" key="1">
    <citation type="submission" date="2024-04" db="EMBL/GenBank/DDBJ databases">
        <title>Salinicola lusitanus LLJ914,a marine bacterium isolated from the Okinawa Trough.</title>
        <authorList>
            <person name="Li J."/>
        </authorList>
    </citation>
    <scope>NUCLEOTIDE SEQUENCE [LARGE SCALE GENOMIC DNA]</scope>
</reference>
<evidence type="ECO:0000256" key="10">
    <source>
        <dbReference type="SAM" id="Phobius"/>
    </source>
</evidence>
<evidence type="ECO:0000313" key="14">
    <source>
        <dbReference type="Proteomes" id="UP001460270"/>
    </source>
</evidence>
<evidence type="ECO:0000259" key="12">
    <source>
        <dbReference type="PROSITE" id="PS52010"/>
    </source>
</evidence>
<evidence type="ECO:0000256" key="4">
    <source>
        <dbReference type="ARBA" id="ARBA00022692"/>
    </source>
</evidence>
<dbReference type="GO" id="GO:0051957">
    <property type="term" value="P:positive regulation of amino acid transport"/>
    <property type="evidence" value="ECO:0007669"/>
    <property type="project" value="TreeGrafter"/>
</dbReference>
<evidence type="ECO:0000256" key="6">
    <source>
        <dbReference type="ARBA" id="ARBA00022989"/>
    </source>
</evidence>
<dbReference type="InterPro" id="IPR031588">
    <property type="entry name" value="Collectrin_dom"/>
</dbReference>
<accession>A0AAW0MJA2</accession>
<keyword evidence="2" id="KW-1003">Cell membrane</keyword>
<keyword evidence="4 10" id="KW-0812">Transmembrane</keyword>
<keyword evidence="6 10" id="KW-1133">Transmembrane helix</keyword>
<keyword evidence="8" id="KW-0325">Glycoprotein</keyword>
<dbReference type="GO" id="GO:0005886">
    <property type="term" value="C:plasma membrane"/>
    <property type="evidence" value="ECO:0007669"/>
    <property type="project" value="UniProtKB-SubCell"/>
</dbReference>
<keyword evidence="7 10" id="KW-0472">Membrane</keyword>
<dbReference type="InterPro" id="IPR042944">
    <property type="entry name" value="Collectrin"/>
</dbReference>
<comment type="caution">
    <text evidence="13">The sequence shown here is derived from an EMBL/GenBank/DDBJ whole genome shotgun (WGS) entry which is preliminary data.</text>
</comment>
<evidence type="ECO:0000256" key="11">
    <source>
        <dbReference type="SAM" id="SignalP"/>
    </source>
</evidence>
<name>A0AAW0MJA2_9GOBI</name>
<evidence type="ECO:0000256" key="5">
    <source>
        <dbReference type="ARBA" id="ARBA00022729"/>
    </source>
</evidence>
<dbReference type="Proteomes" id="UP001460270">
    <property type="component" value="Unassembled WGS sequence"/>
</dbReference>
<dbReference type="PANTHER" id="PTHR46884:SF1">
    <property type="entry name" value="COLLECTRIN"/>
    <property type="match status" value="1"/>
</dbReference>
<sequence>MLERVLVLVLASAALAQDLCRPDAPEAYKVRLSIKTALGDEAYTWNDSELFLFRATLAFVMRNVLPDQQFEVSNILVCNQTPRVSFWFVVTSVNNPNSLIEKQYVESAIRKYRYRINSAFLLTDQTLEFLGIPPTLAAPVVPGTPPWLIAFGVVMGIVGAGIVYFLVSAVVQRKRKKNEKTLGEDDEARTVSENGNVDGIYNRSFSDEEKVTEM</sequence>
<dbReference type="AlphaFoldDB" id="A0AAW0MJA2"/>
<evidence type="ECO:0000256" key="3">
    <source>
        <dbReference type="ARBA" id="ARBA00022553"/>
    </source>
</evidence>
<keyword evidence="3" id="KW-0597">Phosphoprotein</keyword>
<proteinExistence type="predicted"/>
<feature type="chain" id="PRO_5043810605" description="Collectrin-like domain-containing protein" evidence="11">
    <location>
        <begin position="17"/>
        <end position="214"/>
    </location>
</feature>
<organism evidence="13 14">
    <name type="scientific">Mugilogobius chulae</name>
    <name type="common">yellowstripe goby</name>
    <dbReference type="NCBI Taxonomy" id="88201"/>
    <lineage>
        <taxon>Eukaryota</taxon>
        <taxon>Metazoa</taxon>
        <taxon>Chordata</taxon>
        <taxon>Craniata</taxon>
        <taxon>Vertebrata</taxon>
        <taxon>Euteleostomi</taxon>
        <taxon>Actinopterygii</taxon>
        <taxon>Neopterygii</taxon>
        <taxon>Teleostei</taxon>
        <taxon>Neoteleostei</taxon>
        <taxon>Acanthomorphata</taxon>
        <taxon>Gobiaria</taxon>
        <taxon>Gobiiformes</taxon>
        <taxon>Gobioidei</taxon>
        <taxon>Gobiidae</taxon>
        <taxon>Gobionellinae</taxon>
        <taxon>Mugilogobius</taxon>
    </lineage>
</organism>
<feature type="signal peptide" evidence="11">
    <location>
        <begin position="1"/>
        <end position="16"/>
    </location>
</feature>
<evidence type="ECO:0000256" key="2">
    <source>
        <dbReference type="ARBA" id="ARBA00022475"/>
    </source>
</evidence>
<feature type="domain" description="Collectrin-like" evidence="12">
    <location>
        <begin position="24"/>
        <end position="214"/>
    </location>
</feature>
<keyword evidence="14" id="KW-1185">Reference proteome</keyword>
<evidence type="ECO:0000313" key="13">
    <source>
        <dbReference type="EMBL" id="KAK7878383.1"/>
    </source>
</evidence>
<protein>
    <recommendedName>
        <fullName evidence="12">Collectrin-like domain-containing protein</fullName>
    </recommendedName>
</protein>